<dbReference type="AlphaFoldDB" id="A0A2R5GEX2"/>
<dbReference type="EMBL" id="BEYU01000053">
    <property type="protein sequence ID" value="GBG29135.1"/>
    <property type="molecule type" value="Genomic_DNA"/>
</dbReference>
<dbReference type="PANTHER" id="PTHR37563">
    <property type="entry name" value="PHYTANOYL-COA DIOXYGENASE FAMILY PROTEIN (AFU_ORTHOLOGUE AFUA_2G03330)"/>
    <property type="match status" value="1"/>
</dbReference>
<feature type="compositionally biased region" description="Basic and acidic residues" evidence="1">
    <location>
        <begin position="449"/>
        <end position="466"/>
    </location>
</feature>
<dbReference type="Proteomes" id="UP000241890">
    <property type="component" value="Unassembled WGS sequence"/>
</dbReference>
<name>A0A2R5GEX2_9STRA</name>
<feature type="region of interest" description="Disordered" evidence="1">
    <location>
        <begin position="439"/>
        <end position="471"/>
    </location>
</feature>
<dbReference type="Pfam" id="PF05721">
    <property type="entry name" value="PhyH"/>
    <property type="match status" value="1"/>
</dbReference>
<evidence type="ECO:0000313" key="2">
    <source>
        <dbReference type="EMBL" id="GBG29135.1"/>
    </source>
</evidence>
<organism evidence="2 3">
    <name type="scientific">Hondaea fermentalgiana</name>
    <dbReference type="NCBI Taxonomy" id="2315210"/>
    <lineage>
        <taxon>Eukaryota</taxon>
        <taxon>Sar</taxon>
        <taxon>Stramenopiles</taxon>
        <taxon>Bigyra</taxon>
        <taxon>Labyrinthulomycetes</taxon>
        <taxon>Thraustochytrida</taxon>
        <taxon>Thraustochytriidae</taxon>
        <taxon>Hondaea</taxon>
    </lineage>
</organism>
<gene>
    <name evidence="2" type="ORF">FCC1311_053582</name>
</gene>
<evidence type="ECO:0000313" key="3">
    <source>
        <dbReference type="Proteomes" id="UP000241890"/>
    </source>
</evidence>
<evidence type="ECO:0000256" key="1">
    <source>
        <dbReference type="SAM" id="MobiDB-lite"/>
    </source>
</evidence>
<sequence>MKRGTPLKVVVVVVVVLLTLVLAPLVAEGAVAQTLSAKAHEDLAEIELIGQLFAASKISEITMPTSVRKVLGVNQAEIDRPRFVASRRALDLFRLRLDKAQRISLAKGRKTTELSATETAEARYRLDAHGFVALPELVDAATSRNLSTSVLDALWNPDEEFSSIAARKYRKDLPLRIEGAPGRALRELLHFLWPMLEAQLGSNCTLVEFSTMTSFPGAGEQDFHPDARMGTPAEIETRARIYSIFVYLDTVSEDSAALDVMPGTHTHFHFVDEDEFSMMSGVPFLRLAVPQGSVVIFDSRTHHRGSANTSPRTRPTLYFSVMEDGKLPPEGPTFTLHRSVAADGSSLRVRDLVVSREEGGLVGNLAADVANVADAGGIDSEAPCLKAIRRSGCADLEDVEAKFRCVVFAALKAQLPPTEADAVFRAFLQHELEAIQSAVADAGPGVGPRRYDHRDDEGATAEEDRSSNSNYAEEEAAAAVEALVAAEVARGEIPMPRCALLSRVERLCGAGVYGRSVHLSWAALDPGAPDFGAPWHARIPA</sequence>
<accession>A0A2R5GEX2</accession>
<dbReference type="Gene3D" id="2.60.120.620">
    <property type="entry name" value="q2cbj1_9rhob like domain"/>
    <property type="match status" value="1"/>
</dbReference>
<dbReference type="OrthoDB" id="43629at2759"/>
<dbReference type="SUPFAM" id="SSF51197">
    <property type="entry name" value="Clavaminate synthase-like"/>
    <property type="match status" value="1"/>
</dbReference>
<comment type="caution">
    <text evidence="2">The sequence shown here is derived from an EMBL/GenBank/DDBJ whole genome shotgun (WGS) entry which is preliminary data.</text>
</comment>
<dbReference type="InterPro" id="IPR051961">
    <property type="entry name" value="Fungal_Metabolite_Diox"/>
</dbReference>
<dbReference type="InterPro" id="IPR008775">
    <property type="entry name" value="Phytyl_CoA_dOase-like"/>
</dbReference>
<dbReference type="InParanoid" id="A0A2R5GEX2"/>
<keyword evidence="3" id="KW-1185">Reference proteome</keyword>
<protein>
    <submittedName>
        <fullName evidence="2">Uncharacterized protein</fullName>
    </submittedName>
</protein>
<dbReference type="PANTHER" id="PTHR37563:SF2">
    <property type="entry name" value="PHYTANOYL-COA DIOXYGENASE FAMILY PROTEIN (AFU_ORTHOLOGUE AFUA_2G03330)"/>
    <property type="match status" value="1"/>
</dbReference>
<reference evidence="2 3" key="1">
    <citation type="submission" date="2017-12" db="EMBL/GenBank/DDBJ databases">
        <title>Sequencing, de novo assembly and annotation of complete genome of a new Thraustochytrid species, strain FCC1311.</title>
        <authorList>
            <person name="Sedici K."/>
            <person name="Godart F."/>
            <person name="Aiese Cigliano R."/>
            <person name="Sanseverino W."/>
            <person name="Barakat M."/>
            <person name="Ortet P."/>
            <person name="Marechal E."/>
            <person name="Cagnac O."/>
            <person name="Amato A."/>
        </authorList>
    </citation>
    <scope>NUCLEOTIDE SEQUENCE [LARGE SCALE GENOMIC DNA]</scope>
</reference>
<proteinExistence type="predicted"/>